<dbReference type="SUPFAM" id="SSF53098">
    <property type="entry name" value="Ribonuclease H-like"/>
    <property type="match status" value="1"/>
</dbReference>
<accession>A0A4Y2SM74</accession>
<dbReference type="GO" id="GO:0003676">
    <property type="term" value="F:nucleic acid binding"/>
    <property type="evidence" value="ECO:0007669"/>
    <property type="project" value="InterPro"/>
</dbReference>
<proteinExistence type="predicted"/>
<organism evidence="1 2">
    <name type="scientific">Araneus ventricosus</name>
    <name type="common">Orbweaver spider</name>
    <name type="synonym">Epeira ventricosa</name>
    <dbReference type="NCBI Taxonomy" id="182803"/>
    <lineage>
        <taxon>Eukaryota</taxon>
        <taxon>Metazoa</taxon>
        <taxon>Ecdysozoa</taxon>
        <taxon>Arthropoda</taxon>
        <taxon>Chelicerata</taxon>
        <taxon>Arachnida</taxon>
        <taxon>Araneae</taxon>
        <taxon>Araneomorphae</taxon>
        <taxon>Entelegynae</taxon>
        <taxon>Araneoidea</taxon>
        <taxon>Araneidae</taxon>
        <taxon>Araneus</taxon>
    </lineage>
</organism>
<evidence type="ECO:0000313" key="2">
    <source>
        <dbReference type="Proteomes" id="UP000499080"/>
    </source>
</evidence>
<name>A0A4Y2SM74_ARAVE</name>
<dbReference type="Gene3D" id="3.30.420.10">
    <property type="entry name" value="Ribonuclease H-like superfamily/Ribonuclease H"/>
    <property type="match status" value="1"/>
</dbReference>
<gene>
    <name evidence="1" type="ORF">AVEN_168709_1</name>
</gene>
<sequence>MEEVYALYIASQIASLGDEIPYIYTESMSALMALNCPNTTNKFIFDIKKNSNRRKNFKFHWFKAHIGIFGKEKAAESAEKGTGNLDIDINLGIPISWINY</sequence>
<keyword evidence="2" id="KW-1185">Reference proteome</keyword>
<protein>
    <submittedName>
        <fullName evidence="1">Uncharacterized protein</fullName>
    </submittedName>
</protein>
<dbReference type="EMBL" id="BGPR01022764">
    <property type="protein sequence ID" value="GBN89402.1"/>
    <property type="molecule type" value="Genomic_DNA"/>
</dbReference>
<dbReference type="InterPro" id="IPR012337">
    <property type="entry name" value="RNaseH-like_sf"/>
</dbReference>
<comment type="caution">
    <text evidence="1">The sequence shown here is derived from an EMBL/GenBank/DDBJ whole genome shotgun (WGS) entry which is preliminary data.</text>
</comment>
<dbReference type="Proteomes" id="UP000499080">
    <property type="component" value="Unassembled WGS sequence"/>
</dbReference>
<dbReference type="AlphaFoldDB" id="A0A4Y2SM74"/>
<dbReference type="InterPro" id="IPR036397">
    <property type="entry name" value="RNaseH_sf"/>
</dbReference>
<evidence type="ECO:0000313" key="1">
    <source>
        <dbReference type="EMBL" id="GBN89402.1"/>
    </source>
</evidence>
<reference evidence="1 2" key="1">
    <citation type="journal article" date="2019" name="Sci. Rep.">
        <title>Orb-weaving spider Araneus ventricosus genome elucidates the spidroin gene catalogue.</title>
        <authorList>
            <person name="Kono N."/>
            <person name="Nakamura H."/>
            <person name="Ohtoshi R."/>
            <person name="Moran D.A.P."/>
            <person name="Shinohara A."/>
            <person name="Yoshida Y."/>
            <person name="Fujiwara M."/>
            <person name="Mori M."/>
            <person name="Tomita M."/>
            <person name="Arakawa K."/>
        </authorList>
    </citation>
    <scope>NUCLEOTIDE SEQUENCE [LARGE SCALE GENOMIC DNA]</scope>
</reference>